<evidence type="ECO:0000313" key="1">
    <source>
        <dbReference type="EMBL" id="KAF2890780.1"/>
    </source>
</evidence>
<proteinExistence type="predicted"/>
<comment type="caution">
    <text evidence="1">The sequence shown here is derived from an EMBL/GenBank/DDBJ whole genome shotgun (WGS) entry which is preliminary data.</text>
</comment>
<dbReference type="EMBL" id="VTPC01046625">
    <property type="protein sequence ID" value="KAF2890780.1"/>
    <property type="molecule type" value="Genomic_DNA"/>
</dbReference>
<organism evidence="1 2">
    <name type="scientific">Ignelater luminosus</name>
    <name type="common">Cucubano</name>
    <name type="synonym">Pyrophorus luminosus</name>
    <dbReference type="NCBI Taxonomy" id="2038154"/>
    <lineage>
        <taxon>Eukaryota</taxon>
        <taxon>Metazoa</taxon>
        <taxon>Ecdysozoa</taxon>
        <taxon>Arthropoda</taxon>
        <taxon>Hexapoda</taxon>
        <taxon>Insecta</taxon>
        <taxon>Pterygota</taxon>
        <taxon>Neoptera</taxon>
        <taxon>Endopterygota</taxon>
        <taxon>Coleoptera</taxon>
        <taxon>Polyphaga</taxon>
        <taxon>Elateriformia</taxon>
        <taxon>Elateroidea</taxon>
        <taxon>Elateridae</taxon>
        <taxon>Agrypninae</taxon>
        <taxon>Pyrophorini</taxon>
        <taxon>Ignelater</taxon>
    </lineage>
</organism>
<dbReference type="AlphaFoldDB" id="A0A8K0CNQ5"/>
<dbReference type="OrthoDB" id="9974421at2759"/>
<reference evidence="1" key="1">
    <citation type="submission" date="2019-08" db="EMBL/GenBank/DDBJ databases">
        <title>The genome of the North American firefly Photinus pyralis.</title>
        <authorList>
            <consortium name="Photinus pyralis genome working group"/>
            <person name="Fallon T.R."/>
            <person name="Sander Lower S.E."/>
            <person name="Weng J.-K."/>
        </authorList>
    </citation>
    <scope>NUCLEOTIDE SEQUENCE</scope>
    <source>
        <strain evidence="1">TRF0915ILg1</strain>
        <tissue evidence="1">Whole body</tissue>
    </source>
</reference>
<accession>A0A8K0CNQ5</accession>
<gene>
    <name evidence="1" type="ORF">ILUMI_15393</name>
</gene>
<protein>
    <submittedName>
        <fullName evidence="1">Uncharacterized protein</fullName>
    </submittedName>
</protein>
<evidence type="ECO:0000313" key="2">
    <source>
        <dbReference type="Proteomes" id="UP000801492"/>
    </source>
</evidence>
<dbReference type="Gene3D" id="3.40.50.1820">
    <property type="entry name" value="alpha/beta hydrolase"/>
    <property type="match status" value="1"/>
</dbReference>
<name>A0A8K0CNQ5_IGNLU</name>
<sequence length="113" mass="12742">MIDCALSYRRQGKLFYIRHSKGTKVFYVMFNRDQLGSVLKAIGAHDFLPHNRVLGIVGNVLCRDESITQILCTNSLFAIAGYNDKQMNTTLLPIIMRHTPAAYLFGNIKYASA</sequence>
<dbReference type="InterPro" id="IPR029058">
    <property type="entry name" value="AB_hydrolase_fold"/>
</dbReference>
<dbReference type="Proteomes" id="UP000801492">
    <property type="component" value="Unassembled WGS sequence"/>
</dbReference>
<keyword evidence="2" id="KW-1185">Reference proteome</keyword>